<dbReference type="Gene3D" id="1.20.900.10">
    <property type="entry name" value="Dbl homology (DH) domain"/>
    <property type="match status" value="1"/>
</dbReference>
<feature type="domain" description="DH" evidence="3">
    <location>
        <begin position="426"/>
        <end position="606"/>
    </location>
</feature>
<dbReference type="InterPro" id="IPR009057">
    <property type="entry name" value="Homeodomain-like_sf"/>
</dbReference>
<comment type="caution">
    <text evidence="5">The sequence shown here is derived from an EMBL/GenBank/DDBJ whole genome shotgun (WGS) entry which is preliminary data.</text>
</comment>
<name>A0A8J4XWK0_CHIOP</name>
<dbReference type="SUPFAM" id="SSF48065">
    <property type="entry name" value="DBL homology domain (DH-domain)"/>
    <property type="match status" value="1"/>
</dbReference>
<dbReference type="SUPFAM" id="SSF50156">
    <property type="entry name" value="PDZ domain-like"/>
    <property type="match status" value="1"/>
</dbReference>
<feature type="region of interest" description="Disordered" evidence="2">
    <location>
        <begin position="606"/>
        <end position="637"/>
    </location>
</feature>
<dbReference type="GO" id="GO:0003677">
    <property type="term" value="F:DNA binding"/>
    <property type="evidence" value="ECO:0007669"/>
    <property type="project" value="InterPro"/>
</dbReference>
<accession>A0A8J4XWK0</accession>
<dbReference type="Pfam" id="PF00621">
    <property type="entry name" value="RhoGEF"/>
    <property type="match status" value="1"/>
</dbReference>
<dbReference type="Pfam" id="PF11427">
    <property type="entry name" value="HTH_Tnp_Tc3_1"/>
    <property type="match status" value="1"/>
</dbReference>
<keyword evidence="6" id="KW-1185">Reference proteome</keyword>
<dbReference type="InterPro" id="IPR002492">
    <property type="entry name" value="Transposase_Tc1-like"/>
</dbReference>
<dbReference type="OrthoDB" id="410721at2759"/>
<feature type="domain" description="PDZ" evidence="4">
    <location>
        <begin position="300"/>
        <end position="377"/>
    </location>
</feature>
<reference evidence="5" key="1">
    <citation type="submission" date="2020-07" db="EMBL/GenBank/DDBJ databases">
        <title>The High-quality genome of the commercially important snow crab, Chionoecetes opilio.</title>
        <authorList>
            <person name="Jeong J.-H."/>
            <person name="Ryu S."/>
        </authorList>
    </citation>
    <scope>NUCLEOTIDE SEQUENCE</scope>
    <source>
        <strain evidence="5">MADBK_172401_WGS</strain>
        <tissue evidence="5">Digestive gland</tissue>
    </source>
</reference>
<feature type="compositionally biased region" description="Low complexity" evidence="2">
    <location>
        <begin position="747"/>
        <end position="756"/>
    </location>
</feature>
<dbReference type="SMART" id="SM00228">
    <property type="entry name" value="PDZ"/>
    <property type="match status" value="1"/>
</dbReference>
<dbReference type="Pfam" id="PF00595">
    <property type="entry name" value="PDZ"/>
    <property type="match status" value="1"/>
</dbReference>
<comment type="subcellular location">
    <subcellularLocation>
        <location evidence="1">Nucleus</location>
    </subcellularLocation>
</comment>
<dbReference type="Gene3D" id="2.30.29.30">
    <property type="entry name" value="Pleckstrin-homology domain (PH domain)/Phosphotyrosine-binding domain (PTB)"/>
    <property type="match status" value="1"/>
</dbReference>
<dbReference type="GO" id="GO:0006313">
    <property type="term" value="P:DNA transposition"/>
    <property type="evidence" value="ECO:0007669"/>
    <property type="project" value="InterPro"/>
</dbReference>
<dbReference type="SUPFAM" id="SSF46689">
    <property type="entry name" value="Homeodomain-like"/>
    <property type="match status" value="1"/>
</dbReference>
<evidence type="ECO:0000256" key="2">
    <source>
        <dbReference type="SAM" id="MobiDB-lite"/>
    </source>
</evidence>
<dbReference type="GO" id="GO:0005886">
    <property type="term" value="C:plasma membrane"/>
    <property type="evidence" value="ECO:0007669"/>
    <property type="project" value="TreeGrafter"/>
</dbReference>
<organism evidence="5 6">
    <name type="scientific">Chionoecetes opilio</name>
    <name type="common">Atlantic snow crab</name>
    <name type="synonym">Cancer opilio</name>
    <dbReference type="NCBI Taxonomy" id="41210"/>
    <lineage>
        <taxon>Eukaryota</taxon>
        <taxon>Metazoa</taxon>
        <taxon>Ecdysozoa</taxon>
        <taxon>Arthropoda</taxon>
        <taxon>Crustacea</taxon>
        <taxon>Multicrustacea</taxon>
        <taxon>Malacostraca</taxon>
        <taxon>Eumalacostraca</taxon>
        <taxon>Eucarida</taxon>
        <taxon>Decapoda</taxon>
        <taxon>Pleocyemata</taxon>
        <taxon>Brachyura</taxon>
        <taxon>Eubrachyura</taxon>
        <taxon>Majoidea</taxon>
        <taxon>Majidae</taxon>
        <taxon>Chionoecetes</taxon>
    </lineage>
</organism>
<dbReference type="InterPro" id="IPR036397">
    <property type="entry name" value="RNaseH_sf"/>
</dbReference>
<dbReference type="PROSITE" id="PS50106">
    <property type="entry name" value="PDZ"/>
    <property type="match status" value="1"/>
</dbReference>
<dbReference type="PANTHER" id="PTHR46848:SF1">
    <property type="entry name" value="REGULATOR OF G-PROTEIN SIGNALING 3"/>
    <property type="match status" value="1"/>
</dbReference>
<dbReference type="InterPro" id="IPR036034">
    <property type="entry name" value="PDZ_sf"/>
</dbReference>
<proteinExistence type="predicted"/>
<dbReference type="PROSITE" id="PS50010">
    <property type="entry name" value="DH_2"/>
    <property type="match status" value="1"/>
</dbReference>
<dbReference type="PANTHER" id="PTHR46848">
    <property type="entry name" value="REGULATOR OF G-PROTEIN SIGNALING 3"/>
    <property type="match status" value="1"/>
</dbReference>
<dbReference type="GO" id="GO:0015074">
    <property type="term" value="P:DNA integration"/>
    <property type="evidence" value="ECO:0007669"/>
    <property type="project" value="InterPro"/>
</dbReference>
<dbReference type="InterPro" id="IPR025898">
    <property type="entry name" value="Tc3_transposase_DNA-bd_dom"/>
</dbReference>
<evidence type="ECO:0000313" key="5">
    <source>
        <dbReference type="EMBL" id="KAG0713246.1"/>
    </source>
</evidence>
<dbReference type="GO" id="GO:0005634">
    <property type="term" value="C:nucleus"/>
    <property type="evidence" value="ECO:0007669"/>
    <property type="project" value="UniProtKB-SubCell"/>
</dbReference>
<dbReference type="Pfam" id="PF01498">
    <property type="entry name" value="HTH_Tnp_Tc3_2"/>
    <property type="match status" value="1"/>
</dbReference>
<dbReference type="AlphaFoldDB" id="A0A8J4XWK0"/>
<dbReference type="Gene3D" id="2.30.42.10">
    <property type="match status" value="1"/>
</dbReference>
<dbReference type="InterPro" id="IPR011993">
    <property type="entry name" value="PH-like_dom_sf"/>
</dbReference>
<dbReference type="GO" id="GO:0005085">
    <property type="term" value="F:guanyl-nucleotide exchange factor activity"/>
    <property type="evidence" value="ECO:0007669"/>
    <property type="project" value="InterPro"/>
</dbReference>
<dbReference type="InterPro" id="IPR035899">
    <property type="entry name" value="DBL_dom_sf"/>
</dbReference>
<sequence>MGPTQLSDVEKARILALREENVPVSAIMRRTGRGRSTIQRLCKEARDLPPTVVPQYKKLPRLKRKTSQLTDKLLKLAVTRNPRFTAKELKSMYSELLKDVAIRKVEHRLRHHLGLLSRVVTLKPLLTGKMRRKRLTFAKQHKNWSVEQWKGVLWSDESNFRVVTSHRLRVRRPLKRNRYDPRHNKLLLLTHVSFPGVRPARVQETVSPIPARNYKLPTRNRKKLKDGIEELTLDDVRPARVQETVSPIPARNYNLPTRNRKKLKDGIEELTLDDDACPAVVPSGASQSQKPPGQTPYTISVMLTRGNEGFGFSVAWTKPPRVERVEGGMPAERAGLRAGDYIIFVSHYNVVKSSEDDVLHIIRECGNVLPLEVYRRGVSKHPRGLVNGFTASAAAPPRHLLSVNDNEAHPRKKLNHISFSTENAEDRQTLVFAVITCEQAFSNLCRFGVERYLIPLTFRGDLITTTQHAALFNNLDQLMDMSESLVDSLMGNSEEAIGERVGTAYYQMVDELVQQYTEYLAGLPDGDQVLALKLQEQEFNEFLHEPPVSRKKPDLTSFIHKPAEHLRELLGLLTQVYAASGGHPDNAQLDAVLDRLKSCYRGVTSQQNIMEPSPPAPLPPPTAHHTPPPTTARPPAPFRPPLISVADIEQRLVFTKFTQPFPLNDGKRQWVFGGELYKFEGRHLKQYWAMLFTDLLLFTKINRDRVIFVMEDPVPLASVCQAIFNVKKKVTEFRMIVDVGVRVPGSESGYLSSPSSARRRRGSTTSTASSGRANKRTLVIRAPTVDLKATWNNLINRQLYECQLGGCSPLADYSASSLARAFSSEGLSVTSPPSHSLYFHRNIRSIFIVTFDLFSS</sequence>
<evidence type="ECO:0000256" key="1">
    <source>
        <dbReference type="ARBA" id="ARBA00004123"/>
    </source>
</evidence>
<feature type="compositionally biased region" description="Pro residues" evidence="2">
    <location>
        <begin position="612"/>
        <end position="637"/>
    </location>
</feature>
<dbReference type="EMBL" id="JACEEZ010021641">
    <property type="protein sequence ID" value="KAG0713246.1"/>
    <property type="molecule type" value="Genomic_DNA"/>
</dbReference>
<feature type="compositionally biased region" description="Low complexity" evidence="2">
    <location>
        <begin position="763"/>
        <end position="772"/>
    </location>
</feature>
<protein>
    <submittedName>
        <fullName evidence="5">Regulator of G-protein signaling 12</fullName>
    </submittedName>
</protein>
<evidence type="ECO:0000259" key="3">
    <source>
        <dbReference type="PROSITE" id="PS50010"/>
    </source>
</evidence>
<dbReference type="Gene3D" id="1.10.10.60">
    <property type="entry name" value="Homeodomain-like"/>
    <property type="match status" value="1"/>
</dbReference>
<evidence type="ECO:0000259" key="4">
    <source>
        <dbReference type="PROSITE" id="PS50106"/>
    </source>
</evidence>
<dbReference type="Proteomes" id="UP000770661">
    <property type="component" value="Unassembled WGS sequence"/>
</dbReference>
<dbReference type="InterPro" id="IPR001478">
    <property type="entry name" value="PDZ"/>
</dbReference>
<gene>
    <name evidence="5" type="primary">RGS12</name>
    <name evidence="5" type="ORF">GWK47_016622</name>
</gene>
<dbReference type="InterPro" id="IPR000219">
    <property type="entry name" value="DH_dom"/>
</dbReference>
<evidence type="ECO:0000313" key="6">
    <source>
        <dbReference type="Proteomes" id="UP000770661"/>
    </source>
</evidence>
<feature type="region of interest" description="Disordered" evidence="2">
    <location>
        <begin position="747"/>
        <end position="772"/>
    </location>
</feature>
<dbReference type="SUPFAM" id="SSF50729">
    <property type="entry name" value="PH domain-like"/>
    <property type="match status" value="1"/>
</dbReference>
<dbReference type="Gene3D" id="3.30.420.10">
    <property type="entry name" value="Ribonuclease H-like superfamily/Ribonuclease H"/>
    <property type="match status" value="1"/>
</dbReference>